<dbReference type="Gene3D" id="3.30.70.580">
    <property type="entry name" value="Pseudouridine synthase I, catalytic domain, N-terminal subdomain"/>
    <property type="match status" value="1"/>
</dbReference>
<name>B6G9D9_9ACTN</name>
<keyword evidence="2 4" id="KW-0819">tRNA processing</keyword>
<sequence length="281" mass="30493">MTACIEPATVAAVCDEPEVLDGTLVFRLGYDGAGFSGFAEQPDVRTVAGEARRALETFLRRPIDMTCAGRTDAGVHAISQYVSVPAHREELAIEHRRWMRAMAALLPDDIALSGVYHAAPGFSARFDARSRTYTYRIATGDARPLLTRNVTWWHRLPLDVEAMEAGAVHLVGEHDFKSFCKMSSAVGKPTCRNVISVSFAREQALGEDHLAFTITGNAFLHSMVRTIVGTLVEVGAGRRDPAWVVEVLAACDRRAAGPTAPARGLCFMDVAYDEGVLSVCP</sequence>
<dbReference type="NCBIfam" id="TIGR00071">
    <property type="entry name" value="hisT_truA"/>
    <property type="match status" value="1"/>
</dbReference>
<dbReference type="SUPFAM" id="SSF55120">
    <property type="entry name" value="Pseudouridine synthase"/>
    <property type="match status" value="1"/>
</dbReference>
<evidence type="ECO:0000259" key="8">
    <source>
        <dbReference type="Pfam" id="PF01416"/>
    </source>
</evidence>
<evidence type="ECO:0000256" key="3">
    <source>
        <dbReference type="ARBA" id="ARBA00023235"/>
    </source>
</evidence>
<dbReference type="RefSeq" id="WP_006720342.1">
    <property type="nucleotide sequence ID" value="NZ_CP085935.1"/>
</dbReference>
<proteinExistence type="inferred from homology"/>
<comment type="caution">
    <text evidence="9">The sequence shown here is derived from an EMBL/GenBank/DDBJ whole genome shotgun (WGS) entry which is preliminary data.</text>
</comment>
<dbReference type="HAMAP" id="MF_00171">
    <property type="entry name" value="TruA"/>
    <property type="match status" value="1"/>
</dbReference>
<dbReference type="EC" id="5.4.99.12" evidence="4"/>
<evidence type="ECO:0000256" key="5">
    <source>
        <dbReference type="PIRSR" id="PIRSR001430-1"/>
    </source>
</evidence>
<organism evidence="9 10">
    <name type="scientific">Collinsella stercoris DSM 13279</name>
    <dbReference type="NCBI Taxonomy" id="445975"/>
    <lineage>
        <taxon>Bacteria</taxon>
        <taxon>Bacillati</taxon>
        <taxon>Actinomycetota</taxon>
        <taxon>Coriobacteriia</taxon>
        <taxon>Coriobacteriales</taxon>
        <taxon>Coriobacteriaceae</taxon>
        <taxon>Collinsella</taxon>
    </lineage>
</organism>
<dbReference type="HOGENOM" id="CLU_014673_0_2_11"/>
<dbReference type="PANTHER" id="PTHR11142:SF0">
    <property type="entry name" value="TRNA PSEUDOURIDINE SYNTHASE-LIKE 1"/>
    <property type="match status" value="1"/>
</dbReference>
<accession>B6G9D9</accession>
<comment type="similarity">
    <text evidence="1 4 7">Belongs to the tRNA pseudouridine synthase TruA family.</text>
</comment>
<comment type="caution">
    <text evidence="4">Lacks conserved residue(s) required for the propagation of feature annotation.</text>
</comment>
<reference evidence="9 10" key="1">
    <citation type="submission" date="2008-10" db="EMBL/GenBank/DDBJ databases">
        <title>Draft genome sequence of Collinsella stercoris (DSM 13279).</title>
        <authorList>
            <person name="Sudarsanam P."/>
            <person name="Ley R."/>
            <person name="Guruge J."/>
            <person name="Turnbaugh P.J."/>
            <person name="Mahowald M."/>
            <person name="Liep D."/>
            <person name="Gordon J."/>
        </authorList>
    </citation>
    <scope>NUCLEOTIDE SEQUENCE [LARGE SCALE GENOMIC DNA]</scope>
    <source>
        <strain evidence="9 10">DSM 13279</strain>
    </source>
</reference>
<evidence type="ECO:0000256" key="4">
    <source>
        <dbReference type="HAMAP-Rule" id="MF_00171"/>
    </source>
</evidence>
<dbReference type="PANTHER" id="PTHR11142">
    <property type="entry name" value="PSEUDOURIDYLATE SYNTHASE"/>
    <property type="match status" value="1"/>
</dbReference>
<comment type="function">
    <text evidence="4">Formation of pseudouridine at positions 38, 39 and 40 in the anticodon stem and loop of transfer RNAs.</text>
</comment>
<dbReference type="InterPro" id="IPR020094">
    <property type="entry name" value="TruA/RsuA/RluB/E/F_N"/>
</dbReference>
<feature type="domain" description="Pseudouridine synthase I TruA alpha/beta" evidence="8">
    <location>
        <begin position="167"/>
        <end position="273"/>
    </location>
</feature>
<dbReference type="InterPro" id="IPR020097">
    <property type="entry name" value="PsdUridine_synth_TruA_a/b_dom"/>
</dbReference>
<keyword evidence="10" id="KW-1185">Reference proteome</keyword>
<dbReference type="PIRSF" id="PIRSF001430">
    <property type="entry name" value="tRNA_psdUrid_synth"/>
    <property type="match status" value="1"/>
</dbReference>
<evidence type="ECO:0000256" key="2">
    <source>
        <dbReference type="ARBA" id="ARBA00022694"/>
    </source>
</evidence>
<dbReference type="GO" id="GO:0031119">
    <property type="term" value="P:tRNA pseudouridine synthesis"/>
    <property type="evidence" value="ECO:0007669"/>
    <property type="project" value="UniProtKB-UniRule"/>
</dbReference>
<dbReference type="CDD" id="cd02570">
    <property type="entry name" value="PseudoU_synth_EcTruA"/>
    <property type="match status" value="1"/>
</dbReference>
<evidence type="ECO:0000313" key="10">
    <source>
        <dbReference type="Proteomes" id="UP000003560"/>
    </source>
</evidence>
<dbReference type="eggNOG" id="COG0101">
    <property type="taxonomic scope" value="Bacteria"/>
</dbReference>
<dbReference type="InterPro" id="IPR020095">
    <property type="entry name" value="PsdUridine_synth_TruA_C"/>
</dbReference>
<gene>
    <name evidence="4 9" type="primary">truA</name>
    <name evidence="9" type="ORF">COLSTE_00680</name>
</gene>
<dbReference type="Pfam" id="PF01416">
    <property type="entry name" value="PseudoU_synth_1"/>
    <property type="match status" value="1"/>
</dbReference>
<evidence type="ECO:0000256" key="1">
    <source>
        <dbReference type="ARBA" id="ARBA00009375"/>
    </source>
</evidence>
<comment type="subunit">
    <text evidence="4">Homodimer.</text>
</comment>
<keyword evidence="3 4" id="KW-0413">Isomerase</keyword>
<dbReference type="OrthoDB" id="9811823at2"/>
<dbReference type="GO" id="GO:0003723">
    <property type="term" value="F:RNA binding"/>
    <property type="evidence" value="ECO:0007669"/>
    <property type="project" value="InterPro"/>
</dbReference>
<feature type="binding site" evidence="4 6">
    <location>
        <position position="133"/>
    </location>
    <ligand>
        <name>substrate</name>
    </ligand>
</feature>
<evidence type="ECO:0000256" key="6">
    <source>
        <dbReference type="PIRSR" id="PIRSR001430-2"/>
    </source>
</evidence>
<feature type="active site" description="Nucleophile" evidence="4 5">
    <location>
        <position position="72"/>
    </location>
</feature>
<evidence type="ECO:0000313" key="9">
    <source>
        <dbReference type="EMBL" id="EEA91122.1"/>
    </source>
</evidence>
<comment type="catalytic activity">
    <reaction evidence="4 7">
        <text>uridine(38/39/40) in tRNA = pseudouridine(38/39/40) in tRNA</text>
        <dbReference type="Rhea" id="RHEA:22376"/>
        <dbReference type="Rhea" id="RHEA-COMP:10085"/>
        <dbReference type="Rhea" id="RHEA-COMP:10087"/>
        <dbReference type="ChEBI" id="CHEBI:65314"/>
        <dbReference type="ChEBI" id="CHEBI:65315"/>
        <dbReference type="EC" id="5.4.99.12"/>
    </reaction>
</comment>
<protein>
    <recommendedName>
        <fullName evidence="4">tRNA pseudouridine synthase A</fullName>
        <ecNumber evidence="4">5.4.99.12</ecNumber>
    </recommendedName>
    <alternativeName>
        <fullName evidence="4">tRNA pseudouridine(38-40) synthase</fullName>
    </alternativeName>
    <alternativeName>
        <fullName evidence="4">tRNA pseudouridylate synthase I</fullName>
    </alternativeName>
    <alternativeName>
        <fullName evidence="4">tRNA-uridine isomerase I</fullName>
    </alternativeName>
</protein>
<dbReference type="Proteomes" id="UP000003560">
    <property type="component" value="Unassembled WGS sequence"/>
</dbReference>
<reference evidence="9 10" key="2">
    <citation type="submission" date="2008-10" db="EMBL/GenBank/DDBJ databases">
        <authorList>
            <person name="Fulton L."/>
            <person name="Clifton S."/>
            <person name="Fulton B."/>
            <person name="Xu J."/>
            <person name="Minx P."/>
            <person name="Pepin K.H."/>
            <person name="Johnson M."/>
            <person name="Thiruvilangam P."/>
            <person name="Bhonagiri V."/>
            <person name="Nash W.E."/>
            <person name="Mardis E.R."/>
            <person name="Wilson R.K."/>
        </authorList>
    </citation>
    <scope>NUCLEOTIDE SEQUENCE [LARGE SCALE GENOMIC DNA]</scope>
    <source>
        <strain evidence="9 10">DSM 13279</strain>
    </source>
</reference>
<dbReference type="GeneID" id="98002980"/>
<dbReference type="Gene3D" id="3.30.70.660">
    <property type="entry name" value="Pseudouridine synthase I, catalytic domain, C-terminal subdomain"/>
    <property type="match status" value="1"/>
</dbReference>
<dbReference type="AlphaFoldDB" id="B6G9D9"/>
<dbReference type="InterPro" id="IPR020103">
    <property type="entry name" value="PsdUridine_synth_cat_dom_sf"/>
</dbReference>
<dbReference type="InterPro" id="IPR001406">
    <property type="entry name" value="PsdUridine_synth_TruA"/>
</dbReference>
<dbReference type="STRING" id="445975.COLSTE_00680"/>
<dbReference type="GO" id="GO:0160147">
    <property type="term" value="F:tRNA pseudouridine(38-40) synthase activity"/>
    <property type="evidence" value="ECO:0007669"/>
    <property type="project" value="UniProtKB-EC"/>
</dbReference>
<dbReference type="EMBL" id="ABXJ01000036">
    <property type="protein sequence ID" value="EEA91122.1"/>
    <property type="molecule type" value="Genomic_DNA"/>
</dbReference>
<evidence type="ECO:0000256" key="7">
    <source>
        <dbReference type="RuleBase" id="RU003792"/>
    </source>
</evidence>